<evidence type="ECO:0000256" key="6">
    <source>
        <dbReference type="RuleBase" id="RU000492"/>
    </source>
</evidence>
<dbReference type="Gene3D" id="3.40.50.300">
    <property type="entry name" value="P-loop containing nucleotide triphosphate hydrolases"/>
    <property type="match status" value="2"/>
</dbReference>
<evidence type="ECO:0000256" key="5">
    <source>
        <dbReference type="ARBA" id="ARBA00038437"/>
    </source>
</evidence>
<dbReference type="RefSeq" id="WP_431312604.1">
    <property type="nucleotide sequence ID" value="NZ_BSPQ01000019.1"/>
</dbReference>
<keyword evidence="11" id="KW-1185">Reference proteome</keyword>
<feature type="domain" description="Helicase C-terminal" evidence="9">
    <location>
        <begin position="233"/>
        <end position="385"/>
    </location>
</feature>
<dbReference type="InterPro" id="IPR050079">
    <property type="entry name" value="DEAD_box_RNA_helicase"/>
</dbReference>
<keyword evidence="3 6" id="KW-0347">Helicase</keyword>
<dbReference type="EMBL" id="BSPQ01000019">
    <property type="protein sequence ID" value="GLS92155.1"/>
    <property type="molecule type" value="Genomic_DNA"/>
</dbReference>
<dbReference type="SMART" id="SM00487">
    <property type="entry name" value="DEXDc"/>
    <property type="match status" value="1"/>
</dbReference>
<dbReference type="Pfam" id="PF00271">
    <property type="entry name" value="Helicase_C"/>
    <property type="match status" value="1"/>
</dbReference>
<dbReference type="PANTHER" id="PTHR47959:SF17">
    <property type="entry name" value="ATP-DEPENDENT RNA HELICASE DEAD BOX FAMILY"/>
    <property type="match status" value="1"/>
</dbReference>
<feature type="compositionally biased region" description="Basic residues" evidence="7">
    <location>
        <begin position="405"/>
        <end position="416"/>
    </location>
</feature>
<evidence type="ECO:0000256" key="2">
    <source>
        <dbReference type="ARBA" id="ARBA00022801"/>
    </source>
</evidence>
<feature type="region of interest" description="Disordered" evidence="7">
    <location>
        <begin position="393"/>
        <end position="443"/>
    </location>
</feature>
<evidence type="ECO:0000256" key="7">
    <source>
        <dbReference type="SAM" id="MobiDB-lite"/>
    </source>
</evidence>
<proteinExistence type="inferred from homology"/>
<dbReference type="CDD" id="cd18787">
    <property type="entry name" value="SF2_C_DEAD"/>
    <property type="match status" value="1"/>
</dbReference>
<sequence length="443" mass="49398">MLIDDLPVDRRLLMSLAHLGFTETTQIQAEAIPVAVAGKDLLASSKTGSGKTLAFLLPAMQRVLKTRALTKRDPRVLILTPTRELAKQVYSQLRLLVSNTSLKSTLVLGGENFNDQVKQLDKDPHFVVGTPGRIVDHLKKGLLHLHGLELLILDEADRMLDLGFAEQLKAVNEEANHRLRQTLLFSATLGHAEVNEFAAELLKAPVRIAIGAENQQHSEITQRFFLADNLNQKEKLLFHFVQKEATKQVIIFTATRKDTERLSAVLNEKGCSSLALHGDLTQTNRNQIMDAFSRGKEKVLVTTDIASRGLDLLNVSHVINFDIPKHTEEYIHRIGRTGRAGTAGDAISIIGPKDWDNFKKVESFVQQSITFDRIEGINPKFKGLKPVVPQSAKAGKFVKDDKKQAQQKKPKTKKSVNKTFHEAADVGFAPMRRKPRVETPNDE</sequence>
<dbReference type="SMART" id="SM00490">
    <property type="entry name" value="HELICc"/>
    <property type="match status" value="1"/>
</dbReference>
<dbReference type="InterPro" id="IPR027417">
    <property type="entry name" value="P-loop_NTPase"/>
</dbReference>
<keyword evidence="1 6" id="KW-0547">Nucleotide-binding</keyword>
<dbReference type="InterPro" id="IPR011545">
    <property type="entry name" value="DEAD/DEAH_box_helicase_dom"/>
</dbReference>
<accession>A0ABQ6E4C6</accession>
<dbReference type="InterPro" id="IPR044742">
    <property type="entry name" value="DEAD/DEAH_RhlB"/>
</dbReference>
<gene>
    <name evidence="10" type="ORF">GCM10007916_32250</name>
</gene>
<dbReference type="PANTHER" id="PTHR47959">
    <property type="entry name" value="ATP-DEPENDENT RNA HELICASE RHLE-RELATED"/>
    <property type="match status" value="1"/>
</dbReference>
<evidence type="ECO:0000256" key="3">
    <source>
        <dbReference type="ARBA" id="ARBA00022806"/>
    </source>
</evidence>
<evidence type="ECO:0000313" key="11">
    <source>
        <dbReference type="Proteomes" id="UP001157353"/>
    </source>
</evidence>
<dbReference type="PROSITE" id="PS00039">
    <property type="entry name" value="DEAD_ATP_HELICASE"/>
    <property type="match status" value="1"/>
</dbReference>
<evidence type="ECO:0000259" key="9">
    <source>
        <dbReference type="PROSITE" id="PS51194"/>
    </source>
</evidence>
<evidence type="ECO:0000256" key="1">
    <source>
        <dbReference type="ARBA" id="ARBA00022741"/>
    </source>
</evidence>
<dbReference type="GO" id="GO:0004386">
    <property type="term" value="F:helicase activity"/>
    <property type="evidence" value="ECO:0007669"/>
    <property type="project" value="UniProtKB-KW"/>
</dbReference>
<evidence type="ECO:0000313" key="10">
    <source>
        <dbReference type="EMBL" id="GLS92155.1"/>
    </source>
</evidence>
<dbReference type="Proteomes" id="UP001157353">
    <property type="component" value="Unassembled WGS sequence"/>
</dbReference>
<dbReference type="SUPFAM" id="SSF52540">
    <property type="entry name" value="P-loop containing nucleoside triphosphate hydrolases"/>
    <property type="match status" value="1"/>
</dbReference>
<dbReference type="InterPro" id="IPR001650">
    <property type="entry name" value="Helicase_C-like"/>
</dbReference>
<comment type="caution">
    <text evidence="10">The sequence shown here is derived from an EMBL/GenBank/DDBJ whole genome shotgun (WGS) entry which is preliminary data.</text>
</comment>
<keyword evidence="4 6" id="KW-0067">ATP-binding</keyword>
<dbReference type="Pfam" id="PF00270">
    <property type="entry name" value="DEAD"/>
    <property type="match status" value="1"/>
</dbReference>
<organism evidence="10 11">
    <name type="scientific">Psychromonas marina</name>
    <dbReference type="NCBI Taxonomy" id="88364"/>
    <lineage>
        <taxon>Bacteria</taxon>
        <taxon>Pseudomonadati</taxon>
        <taxon>Pseudomonadota</taxon>
        <taxon>Gammaproteobacteria</taxon>
        <taxon>Alteromonadales</taxon>
        <taxon>Psychromonadaceae</taxon>
        <taxon>Psychromonas</taxon>
    </lineage>
</organism>
<reference evidence="11" key="1">
    <citation type="journal article" date="2019" name="Int. J. Syst. Evol. Microbiol.">
        <title>The Global Catalogue of Microorganisms (GCM) 10K type strain sequencing project: providing services to taxonomists for standard genome sequencing and annotation.</title>
        <authorList>
            <consortium name="The Broad Institute Genomics Platform"/>
            <consortium name="The Broad Institute Genome Sequencing Center for Infectious Disease"/>
            <person name="Wu L."/>
            <person name="Ma J."/>
        </authorList>
    </citation>
    <scope>NUCLEOTIDE SEQUENCE [LARGE SCALE GENOMIC DNA]</scope>
    <source>
        <strain evidence="11">NBRC 103166</strain>
    </source>
</reference>
<dbReference type="InterPro" id="IPR000629">
    <property type="entry name" value="RNA-helicase_DEAD-box_CS"/>
</dbReference>
<evidence type="ECO:0000256" key="4">
    <source>
        <dbReference type="ARBA" id="ARBA00022840"/>
    </source>
</evidence>
<dbReference type="PROSITE" id="PS51192">
    <property type="entry name" value="HELICASE_ATP_BIND_1"/>
    <property type="match status" value="1"/>
</dbReference>
<dbReference type="InterPro" id="IPR014001">
    <property type="entry name" value="Helicase_ATP-bd"/>
</dbReference>
<feature type="domain" description="Helicase ATP-binding" evidence="8">
    <location>
        <begin position="32"/>
        <end position="207"/>
    </location>
</feature>
<evidence type="ECO:0000259" key="8">
    <source>
        <dbReference type="PROSITE" id="PS51192"/>
    </source>
</evidence>
<protein>
    <submittedName>
        <fullName evidence="10">RNA helicase</fullName>
    </submittedName>
</protein>
<dbReference type="CDD" id="cd00268">
    <property type="entry name" value="DEADc"/>
    <property type="match status" value="1"/>
</dbReference>
<name>A0ABQ6E4C6_9GAMM</name>
<comment type="similarity">
    <text evidence="5 6">Belongs to the DEAD box helicase family.</text>
</comment>
<dbReference type="PROSITE" id="PS51194">
    <property type="entry name" value="HELICASE_CTER"/>
    <property type="match status" value="1"/>
</dbReference>
<keyword evidence="2 6" id="KW-0378">Hydrolase</keyword>